<dbReference type="Gene3D" id="3.40.630.10">
    <property type="entry name" value="Zn peptidases"/>
    <property type="match status" value="1"/>
</dbReference>
<keyword evidence="15" id="KW-1185">Reference proteome</keyword>
<dbReference type="EMBL" id="QKZN01000010">
    <property type="protein sequence ID" value="PZX24094.1"/>
    <property type="molecule type" value="Genomic_DNA"/>
</dbReference>
<dbReference type="InterPro" id="IPR002933">
    <property type="entry name" value="Peptidase_M20"/>
</dbReference>
<name>A0A2W7NXF8_9BURK</name>
<comment type="catalytic activity">
    <reaction evidence="11">
        <text>N-succinyl-(2S,6S)-2,6-diaminopimelate + H2O = (2S,6S)-2,6-diaminopimelate + succinate</text>
        <dbReference type="Rhea" id="RHEA:22608"/>
        <dbReference type="ChEBI" id="CHEBI:15377"/>
        <dbReference type="ChEBI" id="CHEBI:30031"/>
        <dbReference type="ChEBI" id="CHEBI:57609"/>
        <dbReference type="ChEBI" id="CHEBI:58087"/>
        <dbReference type="EC" id="3.5.1.18"/>
    </reaction>
</comment>
<dbReference type="AlphaFoldDB" id="A0A2W7NXF8"/>
<comment type="similarity">
    <text evidence="4">Belongs to the peptidase M20A family.</text>
</comment>
<comment type="cofactor">
    <cofactor evidence="2">
        <name>Zn(2+)</name>
        <dbReference type="ChEBI" id="CHEBI:29105"/>
    </cofactor>
</comment>
<keyword evidence="10" id="KW-0170">Cobalt</keyword>
<evidence type="ECO:0000256" key="4">
    <source>
        <dbReference type="ARBA" id="ARBA00006247"/>
    </source>
</evidence>
<evidence type="ECO:0000256" key="5">
    <source>
        <dbReference type="ARBA" id="ARBA00011921"/>
    </source>
</evidence>
<dbReference type="NCBIfam" id="TIGR01910">
    <property type="entry name" value="DapE-ArgE"/>
    <property type="match status" value="1"/>
</dbReference>
<evidence type="ECO:0000256" key="1">
    <source>
        <dbReference type="ARBA" id="ARBA00001941"/>
    </source>
</evidence>
<protein>
    <recommendedName>
        <fullName evidence="6">Probable succinyl-diaminopimelate desuccinylase</fullName>
        <ecNumber evidence="5">3.5.1.18</ecNumber>
    </recommendedName>
</protein>
<reference evidence="14" key="1">
    <citation type="submission" date="2018-06" db="EMBL/GenBank/DDBJ databases">
        <title>Genomic Encyclopedia of Type Strains, Phase IV (KMG-V): Genome sequencing to study the core and pangenomes of soil and plant-associated prokaryotes.</title>
        <authorList>
            <person name="Whitman W."/>
        </authorList>
    </citation>
    <scope>NUCLEOTIDE SEQUENCE [LARGE SCALE GENOMIC DNA]</scope>
    <source>
        <strain evidence="14">MLR2-44</strain>
    </source>
</reference>
<comment type="caution">
    <text evidence="14">The sequence shown here is derived from an EMBL/GenBank/DDBJ whole genome shotgun (WGS) entry which is preliminary data.</text>
</comment>
<dbReference type="InterPro" id="IPR001261">
    <property type="entry name" value="ArgE/DapE_CS"/>
</dbReference>
<dbReference type="Gene3D" id="3.30.70.360">
    <property type="match status" value="1"/>
</dbReference>
<dbReference type="UniPathway" id="UPA00034">
    <property type="reaction ID" value="UER00021"/>
</dbReference>
<evidence type="ECO:0000256" key="9">
    <source>
        <dbReference type="ARBA" id="ARBA00022833"/>
    </source>
</evidence>
<sequence>MSGPDSLTASPSSTQAAVPTTAELSQAVRELLPYMVETLSGFVAAKSPSGEEQPAADFIEGALAELGLASERIALRTEDIRHLPMYSPACCPDGGRYNLLATHRPSRKGGRSVLFNGHLDVVPTGPESMWSQSPFAPVVKDGWLYGRGAGDMKGGIVCALAAFKALASLGLQPAGAVGFNAVLEEENTGNGALATVAALRSAVGAGKLVSFDTVIIPEPLGESLMSAQVGVFWMFIELTGKPAHAAYMTSGVNPVEAGIAVMEDLRQLEAEWNRPDHRPAAYRDHAHPINFNLGQIQGGEWNSSVPCTCTLGVRIGFFPNMDIDDAKATVAARIRATVERLASNLELRIRYEGFHAPGCEFDLDVPSMQALGEAHRKVNGTPIRREATTATTDARHFRIGLETPVTCYGPEARNIHGIDESVSLESMVRVTTTLAQFLVDWCGVEPAGDTA</sequence>
<proteinExistence type="inferred from homology"/>
<dbReference type="GO" id="GO:0009014">
    <property type="term" value="F:succinyl-diaminopimelate desuccinylase activity"/>
    <property type="evidence" value="ECO:0007669"/>
    <property type="project" value="UniProtKB-EC"/>
</dbReference>
<comment type="cofactor">
    <cofactor evidence="1">
        <name>Co(2+)</name>
        <dbReference type="ChEBI" id="CHEBI:48828"/>
    </cofactor>
</comment>
<keyword evidence="9" id="KW-0862">Zinc</keyword>
<evidence type="ECO:0000256" key="2">
    <source>
        <dbReference type="ARBA" id="ARBA00001947"/>
    </source>
</evidence>
<evidence type="ECO:0000256" key="7">
    <source>
        <dbReference type="ARBA" id="ARBA00022723"/>
    </source>
</evidence>
<dbReference type="PANTHER" id="PTHR43808:SF25">
    <property type="entry name" value="PEPTIDASE M20 DIMERISATION DOMAIN-CONTAINING PROTEIN"/>
    <property type="match status" value="1"/>
</dbReference>
<dbReference type="EC" id="3.5.1.18" evidence="5"/>
<evidence type="ECO:0000256" key="8">
    <source>
        <dbReference type="ARBA" id="ARBA00022801"/>
    </source>
</evidence>
<dbReference type="InterPro" id="IPR036264">
    <property type="entry name" value="Bact_exopeptidase_dim_dom"/>
</dbReference>
<feature type="domain" description="Peptidase M20 dimerisation" evidence="13">
    <location>
        <begin position="228"/>
        <end position="337"/>
    </location>
</feature>
<evidence type="ECO:0000256" key="11">
    <source>
        <dbReference type="ARBA" id="ARBA00051301"/>
    </source>
</evidence>
<feature type="region of interest" description="Disordered" evidence="12">
    <location>
        <begin position="1"/>
        <end position="21"/>
    </location>
</feature>
<dbReference type="Proteomes" id="UP000249638">
    <property type="component" value="Unassembled WGS sequence"/>
</dbReference>
<dbReference type="GO" id="GO:0046872">
    <property type="term" value="F:metal ion binding"/>
    <property type="evidence" value="ECO:0007669"/>
    <property type="project" value="UniProtKB-KW"/>
</dbReference>
<keyword evidence="8" id="KW-0378">Hydrolase</keyword>
<dbReference type="NCBIfam" id="NF005306">
    <property type="entry name" value="PRK06837.1"/>
    <property type="match status" value="1"/>
</dbReference>
<dbReference type="Pfam" id="PF01546">
    <property type="entry name" value="Peptidase_M20"/>
    <property type="match status" value="1"/>
</dbReference>
<gene>
    <name evidence="14" type="ORF">C7416_11014</name>
</gene>
<dbReference type="SUPFAM" id="SSF53187">
    <property type="entry name" value="Zn-dependent exopeptidases"/>
    <property type="match status" value="1"/>
</dbReference>
<keyword evidence="7" id="KW-0479">Metal-binding</keyword>
<dbReference type="PROSITE" id="PS00758">
    <property type="entry name" value="ARGE_DAPE_CPG2_1"/>
    <property type="match status" value="1"/>
</dbReference>
<evidence type="ECO:0000256" key="10">
    <source>
        <dbReference type="ARBA" id="ARBA00023285"/>
    </source>
</evidence>
<dbReference type="InterPro" id="IPR010182">
    <property type="entry name" value="ArgE/DapE"/>
</dbReference>
<evidence type="ECO:0000313" key="15">
    <source>
        <dbReference type="Proteomes" id="UP000249638"/>
    </source>
</evidence>
<evidence type="ECO:0000256" key="6">
    <source>
        <dbReference type="ARBA" id="ARBA00016853"/>
    </source>
</evidence>
<dbReference type="GO" id="GO:0009089">
    <property type="term" value="P:lysine biosynthetic process via diaminopimelate"/>
    <property type="evidence" value="ECO:0007669"/>
    <property type="project" value="UniProtKB-UniPathway"/>
</dbReference>
<dbReference type="InterPro" id="IPR050072">
    <property type="entry name" value="Peptidase_M20A"/>
</dbReference>
<evidence type="ECO:0000256" key="12">
    <source>
        <dbReference type="SAM" id="MobiDB-lite"/>
    </source>
</evidence>
<dbReference type="InterPro" id="IPR011650">
    <property type="entry name" value="Peptidase_M20_dimer"/>
</dbReference>
<accession>A0A2W7NXF8</accession>
<comment type="pathway">
    <text evidence="3">Amino-acid biosynthesis; L-lysine biosynthesis via DAP pathway; LL-2,6-diaminopimelate from (S)-tetrahydrodipicolinate (succinylase route): step 3/3.</text>
</comment>
<organism evidence="14 15">
    <name type="scientific">Cupriavidus phytorum</name>
    <dbReference type="NCBI Taxonomy" id="3024399"/>
    <lineage>
        <taxon>Bacteria</taxon>
        <taxon>Pseudomonadati</taxon>
        <taxon>Pseudomonadota</taxon>
        <taxon>Betaproteobacteria</taxon>
        <taxon>Burkholderiales</taxon>
        <taxon>Burkholderiaceae</taxon>
        <taxon>Cupriavidus</taxon>
    </lineage>
</organism>
<evidence type="ECO:0000313" key="14">
    <source>
        <dbReference type="EMBL" id="PZX24094.1"/>
    </source>
</evidence>
<dbReference type="Pfam" id="PF07687">
    <property type="entry name" value="M20_dimer"/>
    <property type="match status" value="1"/>
</dbReference>
<evidence type="ECO:0000259" key="13">
    <source>
        <dbReference type="Pfam" id="PF07687"/>
    </source>
</evidence>
<dbReference type="SUPFAM" id="SSF55031">
    <property type="entry name" value="Bacterial exopeptidase dimerisation domain"/>
    <property type="match status" value="1"/>
</dbReference>
<dbReference type="PANTHER" id="PTHR43808">
    <property type="entry name" value="ACETYLORNITHINE DEACETYLASE"/>
    <property type="match status" value="1"/>
</dbReference>
<evidence type="ECO:0000256" key="3">
    <source>
        <dbReference type="ARBA" id="ARBA00005130"/>
    </source>
</evidence>